<reference evidence="2 3" key="1">
    <citation type="submission" date="2018-04" db="EMBL/GenBank/DDBJ databases">
        <title>Pedobacter chongqingensis sp. nov., isolated from a rottenly hemp rope.</title>
        <authorList>
            <person name="Cai Y."/>
        </authorList>
    </citation>
    <scope>NUCLEOTIDE SEQUENCE [LARGE SCALE GENOMIC DNA]</scope>
    <source>
        <strain evidence="2 3">FJ4-8</strain>
    </source>
</reference>
<keyword evidence="1" id="KW-1133">Transmembrane helix</keyword>
<gene>
    <name evidence="2" type="ORF">DDR33_24330</name>
</gene>
<proteinExistence type="predicted"/>
<dbReference type="OrthoDB" id="783374at2"/>
<evidence type="ECO:0000313" key="2">
    <source>
        <dbReference type="EMBL" id="PWG78039.1"/>
    </source>
</evidence>
<keyword evidence="1" id="KW-0812">Transmembrane</keyword>
<dbReference type="RefSeq" id="WP_109418404.1">
    <property type="nucleotide sequence ID" value="NZ_QEAS01000038.1"/>
</dbReference>
<keyword evidence="3" id="KW-1185">Reference proteome</keyword>
<dbReference type="Proteomes" id="UP000245647">
    <property type="component" value="Unassembled WGS sequence"/>
</dbReference>
<organism evidence="2 3">
    <name type="scientific">Pararcticibacter amylolyticus</name>
    <dbReference type="NCBI Taxonomy" id="2173175"/>
    <lineage>
        <taxon>Bacteria</taxon>
        <taxon>Pseudomonadati</taxon>
        <taxon>Bacteroidota</taxon>
        <taxon>Sphingobacteriia</taxon>
        <taxon>Sphingobacteriales</taxon>
        <taxon>Sphingobacteriaceae</taxon>
        <taxon>Pararcticibacter</taxon>
    </lineage>
</organism>
<accession>A0A2U2PA81</accession>
<comment type="caution">
    <text evidence="2">The sequence shown here is derived from an EMBL/GenBank/DDBJ whole genome shotgun (WGS) entry which is preliminary data.</text>
</comment>
<keyword evidence="1" id="KW-0472">Membrane</keyword>
<protein>
    <recommendedName>
        <fullName evidence="4">Fimbrial assembly protein</fullName>
    </recommendedName>
</protein>
<name>A0A2U2PA81_9SPHI</name>
<evidence type="ECO:0008006" key="4">
    <source>
        <dbReference type="Google" id="ProtNLM"/>
    </source>
</evidence>
<feature type="transmembrane region" description="Helical" evidence="1">
    <location>
        <begin position="245"/>
        <end position="266"/>
    </location>
</feature>
<sequence>MSLTSSITSNTSCTGLELRMQADGSYLGKVCAVSVRKNLLNIDQKVEVAGTLDTILKKIPRDRPLAVTLTGKGILTRKIAGGTGDEERLLNEAFPNIKTDQFYVQDFEGEEGVFVTVVRKDVADTVLAAFDREGLAVLTITAGPFVLSHILPQLNTYDNEICIDGHLIHYTKDWKWENYRFESGREAEFPFKIGIEPLAEGFLTSYATAFQFALRDRLQPVILRVPAVEETLGEFDQKQRFNLRLSVVLGSLFILLLVNFLLYSYYNSENERLLSKVSQTSASMDGIQQLEKQITVNERLLKELGWNKGIRMAWLADQIGQTIPSSLRLLELGVNPLDQTESSRQRKDIYSPGTIRIRGEASDPTAVNNWIYALKERKWVKQVNLDSFSPSQNSDKQEFMITINY</sequence>
<dbReference type="EMBL" id="QEAS01000038">
    <property type="protein sequence ID" value="PWG78039.1"/>
    <property type="molecule type" value="Genomic_DNA"/>
</dbReference>
<dbReference type="AlphaFoldDB" id="A0A2U2PA81"/>
<evidence type="ECO:0000256" key="1">
    <source>
        <dbReference type="SAM" id="Phobius"/>
    </source>
</evidence>
<evidence type="ECO:0000313" key="3">
    <source>
        <dbReference type="Proteomes" id="UP000245647"/>
    </source>
</evidence>